<evidence type="ECO:0000313" key="8">
    <source>
        <dbReference type="Proteomes" id="UP000237798"/>
    </source>
</evidence>
<keyword evidence="5" id="KW-0411">Iron-sulfur</keyword>
<keyword evidence="3" id="KW-0560">Oxidoreductase</keyword>
<dbReference type="Proteomes" id="UP000237798">
    <property type="component" value="Unassembled WGS sequence"/>
</dbReference>
<dbReference type="PANTHER" id="PTHR43673:SF10">
    <property type="entry name" value="NADH DEHYDROGENASE_NAD(P)H NITROREDUCTASE XCC3605-RELATED"/>
    <property type="match status" value="1"/>
</dbReference>
<keyword evidence="8" id="KW-1185">Reference proteome</keyword>
<dbReference type="PROSITE" id="PS51379">
    <property type="entry name" value="4FE4S_FER_2"/>
    <property type="match status" value="2"/>
</dbReference>
<evidence type="ECO:0000256" key="5">
    <source>
        <dbReference type="ARBA" id="ARBA00023014"/>
    </source>
</evidence>
<evidence type="ECO:0000256" key="2">
    <source>
        <dbReference type="ARBA" id="ARBA00022723"/>
    </source>
</evidence>
<dbReference type="InterPro" id="IPR017900">
    <property type="entry name" value="4Fe4S_Fe_S_CS"/>
</dbReference>
<keyword evidence="7" id="KW-0436">Ligase</keyword>
<evidence type="ECO:0000259" key="6">
    <source>
        <dbReference type="PROSITE" id="PS51379"/>
    </source>
</evidence>
<evidence type="ECO:0000256" key="4">
    <source>
        <dbReference type="ARBA" id="ARBA00023004"/>
    </source>
</evidence>
<reference evidence="7 8" key="1">
    <citation type="submission" date="2018-03" db="EMBL/GenBank/DDBJ databases">
        <title>Genome sequence of Clostridium luticellarii DSM 29923.</title>
        <authorList>
            <person name="Poehlein A."/>
            <person name="Daniel R."/>
        </authorList>
    </citation>
    <scope>NUCLEOTIDE SEQUENCE [LARGE SCALE GENOMIC DNA]</scope>
    <source>
        <strain evidence="7 8">DSM 29923</strain>
    </source>
</reference>
<dbReference type="GO" id="GO:0052618">
    <property type="term" value="F:coenzyme F420-0:L-glutamate ligase activity"/>
    <property type="evidence" value="ECO:0007669"/>
    <property type="project" value="UniProtKB-EC"/>
</dbReference>
<evidence type="ECO:0000256" key="3">
    <source>
        <dbReference type="ARBA" id="ARBA00023002"/>
    </source>
</evidence>
<proteinExistence type="inferred from homology"/>
<protein>
    <submittedName>
        <fullName evidence="7">Coenzyme F420:L-glutamate ligase</fullName>
        <ecNumber evidence="7">6.3.2.31</ecNumber>
    </submittedName>
</protein>
<dbReference type="GO" id="GO:0051536">
    <property type="term" value="F:iron-sulfur cluster binding"/>
    <property type="evidence" value="ECO:0007669"/>
    <property type="project" value="UniProtKB-KW"/>
</dbReference>
<dbReference type="Pfam" id="PF13237">
    <property type="entry name" value="Fer4_10"/>
    <property type="match status" value="1"/>
</dbReference>
<dbReference type="GO" id="GO:0046872">
    <property type="term" value="F:metal ion binding"/>
    <property type="evidence" value="ECO:0007669"/>
    <property type="project" value="UniProtKB-KW"/>
</dbReference>
<dbReference type="CDD" id="cd02143">
    <property type="entry name" value="nitroreductase_FeS-like"/>
    <property type="match status" value="1"/>
</dbReference>
<dbReference type="Gene3D" id="3.30.70.20">
    <property type="match status" value="1"/>
</dbReference>
<dbReference type="Pfam" id="PF00881">
    <property type="entry name" value="Nitroreductase"/>
    <property type="match status" value="1"/>
</dbReference>
<dbReference type="SUPFAM" id="SSF55469">
    <property type="entry name" value="FMN-dependent nitroreductase-like"/>
    <property type="match status" value="1"/>
</dbReference>
<dbReference type="PROSITE" id="PS00198">
    <property type="entry name" value="4FE4S_FER_1"/>
    <property type="match status" value="2"/>
</dbReference>
<keyword evidence="4" id="KW-0408">Iron</keyword>
<dbReference type="PANTHER" id="PTHR43673">
    <property type="entry name" value="NAD(P)H NITROREDUCTASE YDGI-RELATED"/>
    <property type="match status" value="1"/>
</dbReference>
<keyword evidence="2" id="KW-0479">Metal-binding</keyword>
<dbReference type="InterPro" id="IPR017896">
    <property type="entry name" value="4Fe4S_Fe-S-bd"/>
</dbReference>
<dbReference type="InterPro" id="IPR029479">
    <property type="entry name" value="Nitroreductase"/>
</dbReference>
<dbReference type="EMBL" id="PVXP01000023">
    <property type="protein sequence ID" value="PRR85135.1"/>
    <property type="molecule type" value="Genomic_DNA"/>
</dbReference>
<dbReference type="SUPFAM" id="SSF54862">
    <property type="entry name" value="4Fe-4S ferredoxins"/>
    <property type="match status" value="1"/>
</dbReference>
<dbReference type="InterPro" id="IPR000415">
    <property type="entry name" value="Nitroreductase-like"/>
</dbReference>
<comment type="caution">
    <text evidence="7">The sequence shown here is derived from an EMBL/GenBank/DDBJ whole genome shotgun (WGS) entry which is preliminary data.</text>
</comment>
<evidence type="ECO:0000256" key="1">
    <source>
        <dbReference type="ARBA" id="ARBA00007118"/>
    </source>
</evidence>
<organism evidence="7 8">
    <name type="scientific">Clostridium luticellarii</name>
    <dbReference type="NCBI Taxonomy" id="1691940"/>
    <lineage>
        <taxon>Bacteria</taxon>
        <taxon>Bacillati</taxon>
        <taxon>Bacillota</taxon>
        <taxon>Clostridia</taxon>
        <taxon>Eubacteriales</taxon>
        <taxon>Clostridiaceae</taxon>
        <taxon>Clostridium</taxon>
    </lineage>
</organism>
<dbReference type="Gene3D" id="3.40.109.10">
    <property type="entry name" value="NADH Oxidase"/>
    <property type="match status" value="1"/>
</dbReference>
<gene>
    <name evidence="7" type="primary">fbiB</name>
    <name evidence="7" type="ORF">CLLU_18710</name>
</gene>
<feature type="domain" description="4Fe-4S ferredoxin-type" evidence="6">
    <location>
        <begin position="3"/>
        <end position="32"/>
    </location>
</feature>
<name>A0A2T0BMN0_9CLOT</name>
<dbReference type="AlphaFoldDB" id="A0A2T0BMN0"/>
<comment type="similarity">
    <text evidence="1">Belongs to the nitroreductase family.</text>
</comment>
<evidence type="ECO:0000313" key="7">
    <source>
        <dbReference type="EMBL" id="PRR85135.1"/>
    </source>
</evidence>
<accession>A0A2T0BMN0</accession>
<sequence length="271" mass="30631">MVKLIKINKEKCTKCGICTKVCPTKFLHMDENGPREVVEKVCIGCGQCTAVCPNSAIDNMKTPLKDQAKLEKFPVINELAAEKFLRSRRSIRCYKDIPVEKEKLIKLVNIARLAPTASNSQGISYIIIKNKELLRKLTDTVMEWMEEQATKSSGYWSFSAHVKDYKENRNDVILRDAPSLILGTASKDLKNGRQNTISQFTYMELFATSLGLGSCWAGLFEMCAFAEYAPLLDLINIPQDTIITGAVMVGYPKYKFQRLVNRNPLEVNFIE</sequence>
<dbReference type="GO" id="GO:0016491">
    <property type="term" value="F:oxidoreductase activity"/>
    <property type="evidence" value="ECO:0007669"/>
    <property type="project" value="UniProtKB-KW"/>
</dbReference>
<dbReference type="EC" id="6.3.2.31" evidence="7"/>
<feature type="domain" description="4Fe-4S ferredoxin-type" evidence="6">
    <location>
        <begin position="33"/>
        <end position="63"/>
    </location>
</feature>